<sequence>MKKVILSIFLVGALTATSCKKAKEASEEVKQTTETTVKKTEEAATKATEETKAAAEETAKKVESALEGVTIPEFKDPKVAEYLKTYTEYAKEYIDANGDVSKISKLAAKGQELATKAQTFTSSLDAEDAKKLSSTIQSIMSKMAPKQ</sequence>
<dbReference type="Proteomes" id="UP000215214">
    <property type="component" value="Chromosome TJEJU"/>
</dbReference>
<feature type="region of interest" description="Disordered" evidence="1">
    <location>
        <begin position="23"/>
        <end position="54"/>
    </location>
</feature>
<gene>
    <name evidence="2" type="ORF">TJEJU_3615</name>
</gene>
<dbReference type="OrthoDB" id="1203185at2"/>
<dbReference type="RefSeq" id="WP_095074326.1">
    <property type="nucleotide sequence ID" value="NZ_LT899436.1"/>
</dbReference>
<dbReference type="KEGG" id="tje:TJEJU_3615"/>
<evidence type="ECO:0000313" key="2">
    <source>
        <dbReference type="EMBL" id="SNR17258.1"/>
    </source>
</evidence>
<accession>A0A238UFA1</accession>
<name>A0A238UFA1_9FLAO</name>
<keyword evidence="3" id="KW-1185">Reference proteome</keyword>
<reference evidence="2 3" key="1">
    <citation type="submission" date="2017-07" db="EMBL/GenBank/DDBJ databases">
        <authorList>
            <person name="Sun Z.S."/>
            <person name="Albrecht U."/>
            <person name="Echele G."/>
            <person name="Lee C.C."/>
        </authorList>
    </citation>
    <scope>NUCLEOTIDE SEQUENCE [LARGE SCALE GENOMIC DNA]</scope>
    <source>
        <strain evidence="3">type strain: KCTC 22618</strain>
    </source>
</reference>
<keyword evidence="2" id="KW-0449">Lipoprotein</keyword>
<protein>
    <submittedName>
        <fullName evidence="2">Hypothetical lipoprotein</fullName>
    </submittedName>
</protein>
<organism evidence="2 3">
    <name type="scientific">Tenacibaculum jejuense</name>
    <dbReference type="NCBI Taxonomy" id="584609"/>
    <lineage>
        <taxon>Bacteria</taxon>
        <taxon>Pseudomonadati</taxon>
        <taxon>Bacteroidota</taxon>
        <taxon>Flavobacteriia</taxon>
        <taxon>Flavobacteriales</taxon>
        <taxon>Flavobacteriaceae</taxon>
        <taxon>Tenacibaculum</taxon>
    </lineage>
</organism>
<proteinExistence type="predicted"/>
<evidence type="ECO:0000256" key="1">
    <source>
        <dbReference type="SAM" id="MobiDB-lite"/>
    </source>
</evidence>
<dbReference type="EMBL" id="LT899436">
    <property type="protein sequence ID" value="SNR17258.1"/>
    <property type="molecule type" value="Genomic_DNA"/>
</dbReference>
<dbReference type="AlphaFoldDB" id="A0A238UFA1"/>
<dbReference type="PROSITE" id="PS51257">
    <property type="entry name" value="PROKAR_LIPOPROTEIN"/>
    <property type="match status" value="1"/>
</dbReference>
<evidence type="ECO:0000313" key="3">
    <source>
        <dbReference type="Proteomes" id="UP000215214"/>
    </source>
</evidence>